<evidence type="ECO:0000256" key="3">
    <source>
        <dbReference type="ARBA" id="ARBA00010400"/>
    </source>
</evidence>
<organism evidence="9 10">
    <name type="scientific">Peronospora destructor</name>
    <dbReference type="NCBI Taxonomy" id="86335"/>
    <lineage>
        <taxon>Eukaryota</taxon>
        <taxon>Sar</taxon>
        <taxon>Stramenopiles</taxon>
        <taxon>Oomycota</taxon>
        <taxon>Peronosporomycetes</taxon>
        <taxon>Peronosporales</taxon>
        <taxon>Peronosporaceae</taxon>
        <taxon>Peronospora</taxon>
    </lineage>
</organism>
<protein>
    <recommendedName>
        <fullName evidence="8">RxLR effector PexRD54 WY domain-containing protein</fullName>
    </recommendedName>
</protein>
<keyword evidence="10" id="KW-1185">Reference proteome</keyword>
<keyword evidence="5" id="KW-0732">Signal</keyword>
<dbReference type="AlphaFoldDB" id="A0AAV0UWR9"/>
<evidence type="ECO:0000256" key="2">
    <source>
        <dbReference type="ARBA" id="ARBA00004613"/>
    </source>
</evidence>
<evidence type="ECO:0000256" key="4">
    <source>
        <dbReference type="ARBA" id="ARBA00022525"/>
    </source>
</evidence>
<evidence type="ECO:0000313" key="10">
    <source>
        <dbReference type="Proteomes" id="UP001162029"/>
    </source>
</evidence>
<name>A0AAV0UWR9_9STRA</name>
<dbReference type="Proteomes" id="UP001162029">
    <property type="component" value="Unassembled WGS sequence"/>
</dbReference>
<keyword evidence="6" id="KW-0843">Virulence</keyword>
<comment type="subcellular location">
    <subcellularLocation>
        <location evidence="1">Host cell</location>
    </subcellularLocation>
    <subcellularLocation>
        <location evidence="2">Secreted</location>
    </subcellularLocation>
</comment>
<evidence type="ECO:0000256" key="7">
    <source>
        <dbReference type="SAM" id="MobiDB-lite"/>
    </source>
</evidence>
<gene>
    <name evidence="9" type="ORF">PDE001_LOCUS7804</name>
</gene>
<dbReference type="Pfam" id="PF22748">
    <property type="entry name" value="PexRD54_WY"/>
    <property type="match status" value="1"/>
</dbReference>
<sequence length="245" mass="28363">MHAERLRIHRSTQDDEDERAFDSAAEFSSFVEKYKADVSKSAPPPHEVVASALESKYVSKYVTNLFEHFYTSGVLFDDVYRGMEVFEPNVKVAIRDAYVKFVNEKYHNIYPTLAEPVYPTFTEPVYPTFTEPVYPTFTEPVYPTFTELVHPTLAELLSTRSKDKGTAEVVGVQLAPKVWSNQDRNAVWLSWLQHRAHPANVLKLLKLDEAGDDLLENMHMFRWIAYVMKFKDMHPNNPTTIWLLL</sequence>
<dbReference type="EMBL" id="CANTFM010001578">
    <property type="protein sequence ID" value="CAI5741412.1"/>
    <property type="molecule type" value="Genomic_DNA"/>
</dbReference>
<dbReference type="GO" id="GO:0005576">
    <property type="term" value="C:extracellular region"/>
    <property type="evidence" value="ECO:0007669"/>
    <property type="project" value="UniProtKB-SubCell"/>
</dbReference>
<evidence type="ECO:0000256" key="5">
    <source>
        <dbReference type="ARBA" id="ARBA00022729"/>
    </source>
</evidence>
<feature type="domain" description="RxLR effector PexRD54 WY" evidence="8">
    <location>
        <begin position="191"/>
        <end position="227"/>
    </location>
</feature>
<evidence type="ECO:0000256" key="6">
    <source>
        <dbReference type="ARBA" id="ARBA00023026"/>
    </source>
</evidence>
<comment type="similarity">
    <text evidence="3">Belongs to the RxLR effector family.</text>
</comment>
<dbReference type="InterPro" id="IPR054463">
    <property type="entry name" value="PexRD54_WY"/>
</dbReference>
<evidence type="ECO:0000259" key="8">
    <source>
        <dbReference type="Pfam" id="PF22748"/>
    </source>
</evidence>
<evidence type="ECO:0000313" key="9">
    <source>
        <dbReference type="EMBL" id="CAI5741412.1"/>
    </source>
</evidence>
<reference evidence="9" key="1">
    <citation type="submission" date="2022-12" db="EMBL/GenBank/DDBJ databases">
        <authorList>
            <person name="Webb A."/>
        </authorList>
    </citation>
    <scope>NUCLEOTIDE SEQUENCE</scope>
    <source>
        <strain evidence="9">Pd1</strain>
    </source>
</reference>
<accession>A0AAV0UWR9</accession>
<dbReference type="GO" id="GO:0043657">
    <property type="term" value="C:host cell"/>
    <property type="evidence" value="ECO:0007669"/>
    <property type="project" value="UniProtKB-SubCell"/>
</dbReference>
<comment type="caution">
    <text evidence="9">The sequence shown here is derived from an EMBL/GenBank/DDBJ whole genome shotgun (WGS) entry which is preliminary data.</text>
</comment>
<proteinExistence type="inferred from homology"/>
<evidence type="ECO:0000256" key="1">
    <source>
        <dbReference type="ARBA" id="ARBA00004340"/>
    </source>
</evidence>
<keyword evidence="4" id="KW-0964">Secreted</keyword>
<feature type="region of interest" description="Disordered" evidence="7">
    <location>
        <begin position="1"/>
        <end position="20"/>
    </location>
</feature>